<dbReference type="PANTHER" id="PTHR42909:SF1">
    <property type="entry name" value="CARBOHYDRATE KINASE PFKB DOMAIN-CONTAINING PROTEIN"/>
    <property type="match status" value="1"/>
</dbReference>
<dbReference type="SUPFAM" id="SSF53613">
    <property type="entry name" value="Ribokinase-like"/>
    <property type="match status" value="1"/>
</dbReference>
<evidence type="ECO:0000256" key="2">
    <source>
        <dbReference type="SAM" id="SignalP"/>
    </source>
</evidence>
<dbReference type="PANTHER" id="PTHR42909">
    <property type="entry name" value="ZGC:136858"/>
    <property type="match status" value="1"/>
</dbReference>
<dbReference type="InParanoid" id="A0A059BDF3"/>
<evidence type="ECO:0000256" key="1">
    <source>
        <dbReference type="ARBA" id="ARBA00022723"/>
    </source>
</evidence>
<evidence type="ECO:0000313" key="3">
    <source>
        <dbReference type="EMBL" id="KCW64247.1"/>
    </source>
</evidence>
<dbReference type="InterPro" id="IPR029056">
    <property type="entry name" value="Ribokinase-like"/>
</dbReference>
<reference evidence="3" key="1">
    <citation type="submission" date="2013-07" db="EMBL/GenBank/DDBJ databases">
        <title>The genome of Eucalyptus grandis.</title>
        <authorList>
            <person name="Schmutz J."/>
            <person name="Hayes R."/>
            <person name="Myburg A."/>
            <person name="Tuskan G."/>
            <person name="Grattapaglia D."/>
            <person name="Rokhsar D.S."/>
        </authorList>
    </citation>
    <scope>NUCLEOTIDE SEQUENCE</scope>
    <source>
        <tissue evidence="3">Leaf extractions</tissue>
    </source>
</reference>
<protein>
    <recommendedName>
        <fullName evidence="4">Carbohydrate kinase PfkB domain-containing protein</fullName>
    </recommendedName>
</protein>
<dbReference type="EMBL" id="KK198759">
    <property type="protein sequence ID" value="KCW64247.1"/>
    <property type="molecule type" value="Genomic_DNA"/>
</dbReference>
<evidence type="ECO:0008006" key="4">
    <source>
        <dbReference type="Google" id="ProtNLM"/>
    </source>
</evidence>
<keyword evidence="1" id="KW-0479">Metal-binding</keyword>
<dbReference type="eggNOG" id="KOG3009">
    <property type="taxonomic scope" value="Eukaryota"/>
</dbReference>
<sequence length="215" mass="23816">MHVLFVNVLLVLKLSNSKAGIVQTRDITTAVVCCVLDPNGEVAAGEEFLTAEWIQQFRCEISSAPVVMVDANLKDRALEASYRLAAGDNIPLLFELVLVAKSKKIDSIGKYVTYVSPIEDEFFAMADALSPGKLHGLSERYESEKNCPAESHISMRKPTIILLLEKGIKIVVVTIGARGIFLCSKEGFEHYTSHLSHYCSSKSRCQGRFERTFDV</sequence>
<dbReference type="Gene3D" id="3.40.1190.20">
    <property type="match status" value="1"/>
</dbReference>
<name>A0A059BDF3_EUCGR</name>
<feature type="chain" id="PRO_5001573383" description="Carbohydrate kinase PfkB domain-containing protein" evidence="2">
    <location>
        <begin position="20"/>
        <end position="215"/>
    </location>
</feature>
<accession>A0A059BDF3</accession>
<keyword evidence="2" id="KW-0732">Signal</keyword>
<dbReference type="AlphaFoldDB" id="A0A059BDF3"/>
<proteinExistence type="predicted"/>
<feature type="signal peptide" evidence="2">
    <location>
        <begin position="1"/>
        <end position="19"/>
    </location>
</feature>
<dbReference type="Gramene" id="KCW64247">
    <property type="protein sequence ID" value="KCW64247"/>
    <property type="gene ID" value="EUGRSUZ_G01892"/>
</dbReference>
<dbReference type="GO" id="GO:0046872">
    <property type="term" value="F:metal ion binding"/>
    <property type="evidence" value="ECO:0007669"/>
    <property type="project" value="UniProtKB-KW"/>
</dbReference>
<gene>
    <name evidence="3" type="ORF">EUGRSUZ_G01892</name>
</gene>
<dbReference type="STRING" id="71139.A0A059BDF3"/>
<organism evidence="3">
    <name type="scientific">Eucalyptus grandis</name>
    <name type="common">Flooded gum</name>
    <dbReference type="NCBI Taxonomy" id="71139"/>
    <lineage>
        <taxon>Eukaryota</taxon>
        <taxon>Viridiplantae</taxon>
        <taxon>Streptophyta</taxon>
        <taxon>Embryophyta</taxon>
        <taxon>Tracheophyta</taxon>
        <taxon>Spermatophyta</taxon>
        <taxon>Magnoliopsida</taxon>
        <taxon>eudicotyledons</taxon>
        <taxon>Gunneridae</taxon>
        <taxon>Pentapetalae</taxon>
        <taxon>rosids</taxon>
        <taxon>malvids</taxon>
        <taxon>Myrtales</taxon>
        <taxon>Myrtaceae</taxon>
        <taxon>Myrtoideae</taxon>
        <taxon>Eucalypteae</taxon>
        <taxon>Eucalyptus</taxon>
    </lineage>
</organism>